<protein>
    <recommendedName>
        <fullName evidence="4">PDZ domain-containing protein</fullName>
    </recommendedName>
</protein>
<feature type="coiled-coil region" evidence="1">
    <location>
        <begin position="84"/>
        <end position="111"/>
    </location>
</feature>
<feature type="compositionally biased region" description="Polar residues" evidence="2">
    <location>
        <begin position="208"/>
        <end position="222"/>
    </location>
</feature>
<feature type="region of interest" description="Disordered" evidence="2">
    <location>
        <begin position="195"/>
        <end position="222"/>
    </location>
</feature>
<reference evidence="3" key="1">
    <citation type="submission" date="2021-01" db="EMBL/GenBank/DDBJ databases">
        <authorList>
            <person name="Corre E."/>
            <person name="Pelletier E."/>
            <person name="Niang G."/>
            <person name="Scheremetjew M."/>
            <person name="Finn R."/>
            <person name="Kale V."/>
            <person name="Holt S."/>
            <person name="Cochrane G."/>
            <person name="Meng A."/>
            <person name="Brown T."/>
            <person name="Cohen L."/>
        </authorList>
    </citation>
    <scope>NUCLEOTIDE SEQUENCE</scope>
</reference>
<dbReference type="EMBL" id="HBFQ01042162">
    <property type="protein sequence ID" value="CAD8855462.1"/>
    <property type="molecule type" value="Transcribed_RNA"/>
</dbReference>
<feature type="compositionally biased region" description="Low complexity" evidence="2">
    <location>
        <begin position="129"/>
        <end position="143"/>
    </location>
</feature>
<evidence type="ECO:0008006" key="4">
    <source>
        <dbReference type="Google" id="ProtNLM"/>
    </source>
</evidence>
<evidence type="ECO:0000256" key="2">
    <source>
        <dbReference type="SAM" id="MobiDB-lite"/>
    </source>
</evidence>
<dbReference type="AlphaFoldDB" id="A0A7S1AIM7"/>
<dbReference type="SUPFAM" id="SSF50156">
    <property type="entry name" value="PDZ domain-like"/>
    <property type="match status" value="1"/>
</dbReference>
<accession>A0A7S1AIM7</accession>
<evidence type="ECO:0000313" key="3">
    <source>
        <dbReference type="EMBL" id="CAD8855462.1"/>
    </source>
</evidence>
<dbReference type="InterPro" id="IPR036034">
    <property type="entry name" value="PDZ_sf"/>
</dbReference>
<proteinExistence type="predicted"/>
<name>A0A7S1AIM7_NOCSC</name>
<feature type="region of interest" description="Disordered" evidence="2">
    <location>
        <begin position="120"/>
        <end position="147"/>
    </location>
</feature>
<keyword evidence="1" id="KW-0175">Coiled coil</keyword>
<organism evidence="3">
    <name type="scientific">Noctiluca scintillans</name>
    <name type="common">Sea sparkle</name>
    <name type="synonym">Red tide dinoflagellate</name>
    <dbReference type="NCBI Taxonomy" id="2966"/>
    <lineage>
        <taxon>Eukaryota</taxon>
        <taxon>Sar</taxon>
        <taxon>Alveolata</taxon>
        <taxon>Dinophyceae</taxon>
        <taxon>Noctilucales</taxon>
        <taxon>Noctilucaceae</taxon>
        <taxon>Noctiluca</taxon>
    </lineage>
</organism>
<gene>
    <name evidence="3" type="ORF">NSCI0253_LOCUS29814</name>
</gene>
<evidence type="ECO:0000256" key="1">
    <source>
        <dbReference type="SAM" id="Coils"/>
    </source>
</evidence>
<sequence>MASIAESGRCCATKQDAAAKGNNNKIQDIFSESTMAEAIRDAILIEVDRRVQEQVGNLMQRGKQWVSRVQQQHKEVSDKLAGEMALFQKKQASFEAENDKLKNEMRSLQNQLAVLGGCDLPPGLDVRPSSSGSSTSSTVQESSAAPSLGDFSGLTSVIAEGLPDIPPFPFSPVFSPMHVAAPLSLVDALAGTETPATRTPLSLSSSLTGTHTNGEADSPNSMYPTGAPSFTFTIRKADGLDLGLNILHHELDQILRIEGVRPDGAVDAWNRQCASGTAADKMVCPGDAIVAVNDITGNPEMMLEECRNKQLLRITIARGDSTLAALPPVALPPSMPVSLNAEAPVYVPPSPSVQAGTTLNAEASVFVPMGVFSPWSVEPFN</sequence>